<evidence type="ECO:0000313" key="2">
    <source>
        <dbReference type="EMBL" id="CDW77459.1"/>
    </source>
</evidence>
<protein>
    <submittedName>
        <fullName evidence="2">Uncharacterized protein</fullName>
    </submittedName>
</protein>
<name>A0A078A5K7_STYLE</name>
<keyword evidence="1" id="KW-0472">Membrane</keyword>
<keyword evidence="1" id="KW-1133">Transmembrane helix</keyword>
<dbReference type="Proteomes" id="UP000039865">
    <property type="component" value="Unassembled WGS sequence"/>
</dbReference>
<proteinExistence type="predicted"/>
<accession>A0A078A5K7</accession>
<sequence length="155" mass="18221">MIITKISQGLLSKPQYVSSKLYELSSSSYPSEQNVLKQSIKKAKAQIIRYATIETFILSTNTNSLEMKARNTIQTTKIERKMMKKGIIYFCQLIMLSHISVLYSLHIFRFYPTKVRLNRMLRLMQRNNKISYAETMVETLYFEYLRIVENVVENA</sequence>
<dbReference type="AlphaFoldDB" id="A0A078A5K7"/>
<keyword evidence="3" id="KW-1185">Reference proteome</keyword>
<feature type="transmembrane region" description="Helical" evidence="1">
    <location>
        <begin position="87"/>
        <end position="111"/>
    </location>
</feature>
<dbReference type="InParanoid" id="A0A078A5K7"/>
<reference evidence="2 3" key="1">
    <citation type="submission" date="2014-06" db="EMBL/GenBank/DDBJ databases">
        <authorList>
            <person name="Swart Estienne"/>
        </authorList>
    </citation>
    <scope>NUCLEOTIDE SEQUENCE [LARGE SCALE GENOMIC DNA]</scope>
    <source>
        <strain evidence="2 3">130c</strain>
    </source>
</reference>
<evidence type="ECO:0000313" key="3">
    <source>
        <dbReference type="Proteomes" id="UP000039865"/>
    </source>
</evidence>
<organism evidence="2 3">
    <name type="scientific">Stylonychia lemnae</name>
    <name type="common">Ciliate</name>
    <dbReference type="NCBI Taxonomy" id="5949"/>
    <lineage>
        <taxon>Eukaryota</taxon>
        <taxon>Sar</taxon>
        <taxon>Alveolata</taxon>
        <taxon>Ciliophora</taxon>
        <taxon>Intramacronucleata</taxon>
        <taxon>Spirotrichea</taxon>
        <taxon>Stichotrichia</taxon>
        <taxon>Sporadotrichida</taxon>
        <taxon>Oxytrichidae</taxon>
        <taxon>Stylonychinae</taxon>
        <taxon>Stylonychia</taxon>
    </lineage>
</organism>
<gene>
    <name evidence="2" type="primary">Contig13308.g14198</name>
    <name evidence="2" type="ORF">STYLEM_6420</name>
</gene>
<dbReference type="EMBL" id="CCKQ01006173">
    <property type="protein sequence ID" value="CDW77459.1"/>
    <property type="molecule type" value="Genomic_DNA"/>
</dbReference>
<evidence type="ECO:0000256" key="1">
    <source>
        <dbReference type="SAM" id="Phobius"/>
    </source>
</evidence>
<keyword evidence="1" id="KW-0812">Transmembrane</keyword>